<sequence>MLQKGTHVVNRAYLYSLDNRPVSYFDRPERASGLSEWPDTVPISYRILASGNTQICSSLIANGLEGAPDVKVYAINGEYDVGFARFLRFIDVIRFVSGSSHFEAPKLLDETISTRSFLDLHMNKYVQLETVELDILSGGDEAMMKEMVEAEASMCTWIGESIDALPSDTNEAAAVVYESSVKGAGPFAGLRFDDKYDAGRSPLGFRWSETLNFDMPTRAEFEETEGRD</sequence>
<evidence type="ECO:0000313" key="2">
    <source>
        <dbReference type="EMBL" id="OAP86313.1"/>
    </source>
</evidence>
<keyword evidence="3" id="KW-1185">Reference proteome</keyword>
<name>A0A179B4Z8_9ACTO</name>
<evidence type="ECO:0000259" key="1">
    <source>
        <dbReference type="Pfam" id="PF25135"/>
    </source>
</evidence>
<proteinExistence type="predicted"/>
<dbReference type="AlphaFoldDB" id="A0A179B4Z8"/>
<reference evidence="2 3" key="1">
    <citation type="submission" date="2016-04" db="EMBL/GenBank/DDBJ databases">
        <title>Peptidophaga gingivicola gen. nov., sp. nov., isolated from human subgingival plaque.</title>
        <authorList>
            <person name="Beall C.J."/>
            <person name="Mokrzan E.M."/>
            <person name="Griffen A.L."/>
            <person name="Leys E.J."/>
        </authorList>
    </citation>
    <scope>NUCLEOTIDE SEQUENCE [LARGE SCALE GENOMIC DNA]</scope>
    <source>
        <strain evidence="2 3">BA112</strain>
    </source>
</reference>
<accession>A0A179B4Z8</accession>
<dbReference type="Proteomes" id="UP000078368">
    <property type="component" value="Unassembled WGS sequence"/>
</dbReference>
<evidence type="ECO:0000313" key="3">
    <source>
        <dbReference type="Proteomes" id="UP000078368"/>
    </source>
</evidence>
<organism evidence="2 3">
    <name type="scientific">Peptidiphaga gingivicola</name>
    <dbReference type="NCBI Taxonomy" id="2741497"/>
    <lineage>
        <taxon>Bacteria</taxon>
        <taxon>Bacillati</taxon>
        <taxon>Actinomycetota</taxon>
        <taxon>Actinomycetes</taxon>
        <taxon>Actinomycetales</taxon>
        <taxon>Actinomycetaceae</taxon>
        <taxon>Peptidiphaga</taxon>
    </lineage>
</organism>
<dbReference type="STRING" id="1823756.A4H34_03890"/>
<dbReference type="OrthoDB" id="8858495at2"/>
<dbReference type="Pfam" id="PF25135">
    <property type="entry name" value="DUF7822"/>
    <property type="match status" value="1"/>
</dbReference>
<dbReference type="InterPro" id="IPR056724">
    <property type="entry name" value="DUF7822"/>
</dbReference>
<gene>
    <name evidence="2" type="ORF">A4H34_03890</name>
</gene>
<comment type="caution">
    <text evidence="2">The sequence shown here is derived from an EMBL/GenBank/DDBJ whole genome shotgun (WGS) entry which is preliminary data.</text>
</comment>
<protein>
    <recommendedName>
        <fullName evidence="1">DUF7822 domain-containing protein</fullName>
    </recommendedName>
</protein>
<dbReference type="EMBL" id="LVZK01000001">
    <property type="protein sequence ID" value="OAP86313.1"/>
    <property type="molecule type" value="Genomic_DNA"/>
</dbReference>
<feature type="domain" description="DUF7822" evidence="1">
    <location>
        <begin position="21"/>
        <end position="172"/>
    </location>
</feature>